<evidence type="ECO:0000256" key="15">
    <source>
        <dbReference type="ARBA" id="ARBA00023136"/>
    </source>
</evidence>
<dbReference type="UniPathway" id="UPA00557">
    <property type="reaction ID" value="UER00614"/>
</dbReference>
<dbReference type="Pfam" id="PF01148">
    <property type="entry name" value="CTP_transf_1"/>
    <property type="match status" value="1"/>
</dbReference>
<evidence type="ECO:0000256" key="4">
    <source>
        <dbReference type="ARBA" id="ARBA00005189"/>
    </source>
</evidence>
<dbReference type="AlphaFoldDB" id="A0A150LAY8"/>
<evidence type="ECO:0000256" key="17">
    <source>
        <dbReference type="ARBA" id="ARBA00023264"/>
    </source>
</evidence>
<feature type="transmembrane region" description="Helical" evidence="19">
    <location>
        <begin position="136"/>
        <end position="153"/>
    </location>
</feature>
<evidence type="ECO:0000256" key="2">
    <source>
        <dbReference type="ARBA" id="ARBA00004651"/>
    </source>
</evidence>
<dbReference type="GO" id="GO:0016024">
    <property type="term" value="P:CDP-diacylglycerol biosynthetic process"/>
    <property type="evidence" value="ECO:0007669"/>
    <property type="project" value="UniProtKB-UniPathway"/>
</dbReference>
<comment type="catalytic activity">
    <reaction evidence="1 18">
        <text>a 1,2-diacyl-sn-glycero-3-phosphate + CTP + H(+) = a CDP-1,2-diacyl-sn-glycerol + diphosphate</text>
        <dbReference type="Rhea" id="RHEA:16229"/>
        <dbReference type="ChEBI" id="CHEBI:15378"/>
        <dbReference type="ChEBI" id="CHEBI:33019"/>
        <dbReference type="ChEBI" id="CHEBI:37563"/>
        <dbReference type="ChEBI" id="CHEBI:58332"/>
        <dbReference type="ChEBI" id="CHEBI:58608"/>
        <dbReference type="EC" id="2.7.7.41"/>
    </reaction>
</comment>
<feature type="transmembrane region" description="Helical" evidence="19">
    <location>
        <begin position="73"/>
        <end position="95"/>
    </location>
</feature>
<evidence type="ECO:0000256" key="13">
    <source>
        <dbReference type="ARBA" id="ARBA00022989"/>
    </source>
</evidence>
<evidence type="ECO:0000256" key="3">
    <source>
        <dbReference type="ARBA" id="ARBA00005119"/>
    </source>
</evidence>
<dbReference type="Proteomes" id="UP000075683">
    <property type="component" value="Unassembled WGS sequence"/>
</dbReference>
<proteinExistence type="inferred from homology"/>
<name>A0A150LAY8_9BACI</name>
<dbReference type="RefSeq" id="WP_061569920.1">
    <property type="nucleotide sequence ID" value="NZ_LQYT01000130.1"/>
</dbReference>
<comment type="similarity">
    <text evidence="5 18">Belongs to the CDS family.</text>
</comment>
<keyword evidence="8" id="KW-1003">Cell membrane</keyword>
<evidence type="ECO:0000256" key="10">
    <source>
        <dbReference type="ARBA" id="ARBA00022679"/>
    </source>
</evidence>
<keyword evidence="11 18" id="KW-0812">Transmembrane</keyword>
<evidence type="ECO:0000256" key="12">
    <source>
        <dbReference type="ARBA" id="ARBA00022695"/>
    </source>
</evidence>
<keyword evidence="12 18" id="KW-0548">Nucleotidyltransferase</keyword>
<reference evidence="20 21" key="1">
    <citation type="submission" date="2016-01" db="EMBL/GenBank/DDBJ databases">
        <title>Draft Genome Sequences of Seven Thermophilic Sporeformers Isolated from Foods.</title>
        <authorList>
            <person name="Berendsen E.M."/>
            <person name="Wells-Bennik M.H."/>
            <person name="Krawcyk A.O."/>
            <person name="De Jong A."/>
            <person name="Holsappel S."/>
            <person name="Eijlander R.T."/>
            <person name="Kuipers O.P."/>
        </authorList>
    </citation>
    <scope>NUCLEOTIDE SEQUENCE [LARGE SCALE GENOMIC DNA]</scope>
    <source>
        <strain evidence="20 21">B4135</strain>
    </source>
</reference>
<feature type="transmembrane region" description="Helical" evidence="19">
    <location>
        <begin position="174"/>
        <end position="192"/>
    </location>
</feature>
<feature type="transmembrane region" description="Helical" evidence="19">
    <location>
        <begin position="50"/>
        <end position="67"/>
    </location>
</feature>
<dbReference type="InterPro" id="IPR000374">
    <property type="entry name" value="PC_trans"/>
</dbReference>
<comment type="pathway">
    <text evidence="4">Lipid metabolism.</text>
</comment>
<evidence type="ECO:0000256" key="7">
    <source>
        <dbReference type="ARBA" id="ARBA00019373"/>
    </source>
</evidence>
<keyword evidence="10 18" id="KW-0808">Transferase</keyword>
<evidence type="ECO:0000256" key="5">
    <source>
        <dbReference type="ARBA" id="ARBA00010185"/>
    </source>
</evidence>
<evidence type="ECO:0000256" key="8">
    <source>
        <dbReference type="ARBA" id="ARBA00022475"/>
    </source>
</evidence>
<keyword evidence="15 19" id="KW-0472">Membrane</keyword>
<keyword evidence="17" id="KW-1208">Phospholipid metabolism</keyword>
<feature type="transmembrane region" description="Helical" evidence="19">
    <location>
        <begin position="107"/>
        <end position="124"/>
    </location>
</feature>
<keyword evidence="16" id="KW-0594">Phospholipid biosynthesis</keyword>
<evidence type="ECO:0000256" key="19">
    <source>
        <dbReference type="SAM" id="Phobius"/>
    </source>
</evidence>
<dbReference type="EMBL" id="LQYT01000130">
    <property type="protein sequence ID" value="KYD09390.1"/>
    <property type="molecule type" value="Genomic_DNA"/>
</dbReference>
<evidence type="ECO:0000256" key="18">
    <source>
        <dbReference type="RuleBase" id="RU003938"/>
    </source>
</evidence>
<evidence type="ECO:0000256" key="11">
    <source>
        <dbReference type="ARBA" id="ARBA00022692"/>
    </source>
</evidence>
<evidence type="ECO:0000256" key="14">
    <source>
        <dbReference type="ARBA" id="ARBA00023098"/>
    </source>
</evidence>
<keyword evidence="9" id="KW-0444">Lipid biosynthesis</keyword>
<organism evidence="20 21">
    <name type="scientific">Caldibacillus debilis</name>
    <dbReference type="NCBI Taxonomy" id="301148"/>
    <lineage>
        <taxon>Bacteria</taxon>
        <taxon>Bacillati</taxon>
        <taxon>Bacillota</taxon>
        <taxon>Bacilli</taxon>
        <taxon>Bacillales</taxon>
        <taxon>Bacillaceae</taxon>
        <taxon>Caldibacillus</taxon>
    </lineage>
</organism>
<dbReference type="STRING" id="301148.B4135_3714"/>
<keyword evidence="13 19" id="KW-1133">Transmembrane helix</keyword>
<evidence type="ECO:0000256" key="9">
    <source>
        <dbReference type="ARBA" id="ARBA00022516"/>
    </source>
</evidence>
<comment type="pathway">
    <text evidence="3 18">Phospholipid metabolism; CDP-diacylglycerol biosynthesis; CDP-diacylglycerol from sn-glycerol 3-phosphate: step 3/3.</text>
</comment>
<dbReference type="PANTHER" id="PTHR46382">
    <property type="entry name" value="PHOSPHATIDATE CYTIDYLYLTRANSFERASE"/>
    <property type="match status" value="1"/>
</dbReference>
<dbReference type="PANTHER" id="PTHR46382:SF1">
    <property type="entry name" value="PHOSPHATIDATE CYTIDYLYLTRANSFERASE"/>
    <property type="match status" value="1"/>
</dbReference>
<evidence type="ECO:0000313" key="21">
    <source>
        <dbReference type="Proteomes" id="UP000075683"/>
    </source>
</evidence>
<gene>
    <name evidence="20" type="ORF">B4135_3714</name>
</gene>
<protein>
    <recommendedName>
        <fullName evidence="7 18">Phosphatidate cytidylyltransferase</fullName>
        <ecNumber evidence="6 18">2.7.7.41</ecNumber>
    </recommendedName>
</protein>
<feature type="transmembrane region" description="Helical" evidence="19">
    <location>
        <begin position="12"/>
        <end position="38"/>
    </location>
</feature>
<dbReference type="GO" id="GO:0004605">
    <property type="term" value="F:phosphatidate cytidylyltransferase activity"/>
    <property type="evidence" value="ECO:0007669"/>
    <property type="project" value="UniProtKB-EC"/>
</dbReference>
<dbReference type="GO" id="GO:0005886">
    <property type="term" value="C:plasma membrane"/>
    <property type="evidence" value="ECO:0007669"/>
    <property type="project" value="UniProtKB-SubCell"/>
</dbReference>
<dbReference type="OrthoDB" id="9799199at2"/>
<evidence type="ECO:0000256" key="6">
    <source>
        <dbReference type="ARBA" id="ARBA00012487"/>
    </source>
</evidence>
<dbReference type="PATRIC" id="fig|301148.3.peg.1760"/>
<sequence>MKQRIVTGLVAALLFLPLVLIGGLPFVLLIYLMATIAFFEIMRMKKVPALSRQALLSVMILWLFLIPSEYGRFFASAGLAKEEYLFALIFVLLMITVATKNEVPYETIGFCLLTVFYLGIGFYYMMEIRAAGLDLFLYALFVIWATDIGAYFFGRSFGKRKLWPEVSPKKTVEGSAGGTLCALLVGAAFYFFPGWDMGFFQTVLTAFLLSVIGQIGDLVESALKRAYHVKDSGNILPGHGGILDRVDSWLFVMPFLYFFLIW</sequence>
<keyword evidence="14" id="KW-0443">Lipid metabolism</keyword>
<accession>A0A150LAY8</accession>
<dbReference type="PROSITE" id="PS01315">
    <property type="entry name" value="CDS"/>
    <property type="match status" value="1"/>
</dbReference>
<dbReference type="EC" id="2.7.7.41" evidence="6 18"/>
<evidence type="ECO:0000256" key="16">
    <source>
        <dbReference type="ARBA" id="ARBA00023209"/>
    </source>
</evidence>
<evidence type="ECO:0000256" key="1">
    <source>
        <dbReference type="ARBA" id="ARBA00001698"/>
    </source>
</evidence>
<evidence type="ECO:0000313" key="20">
    <source>
        <dbReference type="EMBL" id="KYD09390.1"/>
    </source>
</evidence>
<comment type="caution">
    <text evidence="20">The sequence shown here is derived from an EMBL/GenBank/DDBJ whole genome shotgun (WGS) entry which is preliminary data.</text>
</comment>
<comment type="subcellular location">
    <subcellularLocation>
        <location evidence="2">Cell membrane</location>
        <topology evidence="2">Multi-pass membrane protein</topology>
    </subcellularLocation>
</comment>